<dbReference type="InterPro" id="IPR022190">
    <property type="entry name" value="DUF3716"/>
</dbReference>
<evidence type="ECO:0000313" key="2">
    <source>
        <dbReference type="EMBL" id="GLA55967.1"/>
    </source>
</evidence>
<name>A0A9W6AG17_ASPNG</name>
<sequence length="235" mass="25553">MSAYVLNTNNNNSLRPGGGRVGAPPPLSNRVGRHPPVEAPPELAQYWNSLYEGLPIGRNPTIPARDLGRLRPYMHTAVGREVLARSGARSVEFRHGRIHAYQIAMHRPSYINALLIQSRGSRPPAPCTRCRDGTEGVFPGCRHLPGAFGGACANCKWPDAGSGCSVRDSEWGAVQESQLPMPIIGRELPAPGASRTNPIILGWREGEGEEEEEEEEDEVVPVITIVDDDPIVIND</sequence>
<feature type="region of interest" description="Disordered" evidence="1">
    <location>
        <begin position="1"/>
        <end position="37"/>
    </location>
</feature>
<gene>
    <name evidence="2" type="ORF">AnigIFM63604_003315</name>
</gene>
<comment type="caution">
    <text evidence="2">The sequence shown here is derived from an EMBL/GenBank/DDBJ whole genome shotgun (WGS) entry which is preliminary data.</text>
</comment>
<feature type="compositionally biased region" description="Polar residues" evidence="1">
    <location>
        <begin position="1"/>
        <end position="14"/>
    </location>
</feature>
<dbReference type="Proteomes" id="UP001144191">
    <property type="component" value="Unassembled WGS sequence"/>
</dbReference>
<reference evidence="2" key="1">
    <citation type="submission" date="2022-07" db="EMBL/GenBank/DDBJ databases">
        <title>Taxonomy of Aspergillus series Nigri: significant species reduction supported by multi-species coalescent approaches.</title>
        <authorList>
            <person name="Bian C."/>
            <person name="Kusuya Y."/>
            <person name="Sklenar F."/>
            <person name="D'hooge E."/>
            <person name="Yaguchi T."/>
            <person name="Takahashi H."/>
            <person name="Hubka V."/>
        </authorList>
    </citation>
    <scope>NUCLEOTIDE SEQUENCE</scope>
    <source>
        <strain evidence="2">IFM 63604</strain>
    </source>
</reference>
<dbReference type="EMBL" id="BRPB01000188">
    <property type="protein sequence ID" value="GLA55967.1"/>
    <property type="molecule type" value="Genomic_DNA"/>
</dbReference>
<accession>A0A9W6AG17</accession>
<organism evidence="2 3">
    <name type="scientific">Aspergillus niger</name>
    <dbReference type="NCBI Taxonomy" id="5061"/>
    <lineage>
        <taxon>Eukaryota</taxon>
        <taxon>Fungi</taxon>
        <taxon>Dikarya</taxon>
        <taxon>Ascomycota</taxon>
        <taxon>Pezizomycotina</taxon>
        <taxon>Eurotiomycetes</taxon>
        <taxon>Eurotiomycetidae</taxon>
        <taxon>Eurotiales</taxon>
        <taxon>Aspergillaceae</taxon>
        <taxon>Aspergillus</taxon>
        <taxon>Aspergillus subgen. Circumdati</taxon>
    </lineage>
</organism>
<protein>
    <submittedName>
        <fullName evidence="2">Uncharacterized protein</fullName>
    </submittedName>
</protein>
<evidence type="ECO:0000256" key="1">
    <source>
        <dbReference type="SAM" id="MobiDB-lite"/>
    </source>
</evidence>
<dbReference type="Pfam" id="PF12511">
    <property type="entry name" value="DUF3716"/>
    <property type="match status" value="1"/>
</dbReference>
<dbReference type="AlphaFoldDB" id="A0A9W6AG17"/>
<proteinExistence type="predicted"/>
<evidence type="ECO:0000313" key="3">
    <source>
        <dbReference type="Proteomes" id="UP001144191"/>
    </source>
</evidence>